<comment type="caution">
    <text evidence="1">The sequence shown here is derived from an EMBL/GenBank/DDBJ whole genome shotgun (WGS) entry which is preliminary data.</text>
</comment>
<gene>
    <name evidence="1" type="ORF">C7B46_13640</name>
</gene>
<proteinExistence type="predicted"/>
<dbReference type="InterPro" id="IPR006059">
    <property type="entry name" value="SBP"/>
</dbReference>
<evidence type="ECO:0000313" key="2">
    <source>
        <dbReference type="Proteomes" id="UP000242972"/>
    </source>
</evidence>
<dbReference type="Pfam" id="PF13416">
    <property type="entry name" value="SBP_bac_8"/>
    <property type="match status" value="1"/>
</dbReference>
<dbReference type="PANTHER" id="PTHR43649:SF30">
    <property type="entry name" value="ABC TRANSPORTER SUBSTRATE-BINDING PROTEIN"/>
    <property type="match status" value="1"/>
</dbReference>
<protein>
    <submittedName>
        <fullName evidence="1">ABC transporter substrate-binding protein</fullName>
    </submittedName>
</protein>
<dbReference type="SUPFAM" id="SSF53850">
    <property type="entry name" value="Periplasmic binding protein-like II"/>
    <property type="match status" value="1"/>
</dbReference>
<sequence length="378" mass="41191">MVTSFNKTHPNIHVVATYEGSYAGGGAEQEKLLAAIQAHNVPDIAQIEVHSVPVFASVGALMPLTSFVNKSPTDQPQSFVPGMTVSTQYQGTTYAIPFNRSVELIYYNKAMFAAAHLTNPPNTWQQLVQDAKVLTHGTGTTKVFGFSPVADWWPWESAVWSGGGHILSPNLNQAEFDKPAALSVLSMEKALQQNGYGLVESGPEKFSLTTESFITQRVAMDEDSSANIAYVGNQVGTKFPWGTVMMPKDVTRAVPPGGADIAIMEGIPKATAQAAWKFIEWWTSTPQTIRWSEATGYLPLKKAALTDPAYQTFVQQHPQEQAALEEIRYQHQPPASPHYLGVLGYVEIQLSAIFSNNVPVSTAMHQAAQQANTILQAQ</sequence>
<dbReference type="EMBL" id="PXYW01000035">
    <property type="protein sequence ID" value="PSR32611.1"/>
    <property type="molecule type" value="Genomic_DNA"/>
</dbReference>
<organism evidence="1 2">
    <name type="scientific">Sulfobacillus benefaciens</name>
    <dbReference type="NCBI Taxonomy" id="453960"/>
    <lineage>
        <taxon>Bacteria</taxon>
        <taxon>Bacillati</taxon>
        <taxon>Bacillota</taxon>
        <taxon>Clostridia</taxon>
        <taxon>Eubacteriales</taxon>
        <taxon>Clostridiales Family XVII. Incertae Sedis</taxon>
        <taxon>Sulfobacillus</taxon>
    </lineage>
</organism>
<evidence type="ECO:0000313" key="1">
    <source>
        <dbReference type="EMBL" id="PSR32611.1"/>
    </source>
</evidence>
<dbReference type="Gene3D" id="3.40.190.10">
    <property type="entry name" value="Periplasmic binding protein-like II"/>
    <property type="match status" value="2"/>
</dbReference>
<accession>A0A2T2XDM1</accession>
<name>A0A2T2XDM1_9FIRM</name>
<dbReference type="Proteomes" id="UP000242972">
    <property type="component" value="Unassembled WGS sequence"/>
</dbReference>
<dbReference type="AlphaFoldDB" id="A0A2T2XDM1"/>
<dbReference type="PANTHER" id="PTHR43649">
    <property type="entry name" value="ARABINOSE-BINDING PROTEIN-RELATED"/>
    <property type="match status" value="1"/>
</dbReference>
<dbReference type="CDD" id="cd14748">
    <property type="entry name" value="PBP2_UgpB"/>
    <property type="match status" value="1"/>
</dbReference>
<dbReference type="InterPro" id="IPR050490">
    <property type="entry name" value="Bact_solute-bd_prot1"/>
</dbReference>
<reference evidence="1 2" key="1">
    <citation type="journal article" date="2014" name="BMC Genomics">
        <title>Comparison of environmental and isolate Sulfobacillus genomes reveals diverse carbon, sulfur, nitrogen, and hydrogen metabolisms.</title>
        <authorList>
            <person name="Justice N.B."/>
            <person name="Norman A."/>
            <person name="Brown C.T."/>
            <person name="Singh A."/>
            <person name="Thomas B.C."/>
            <person name="Banfield J.F."/>
        </authorList>
    </citation>
    <scope>NUCLEOTIDE SEQUENCE [LARGE SCALE GENOMIC DNA]</scope>
    <source>
        <strain evidence="1">AMDSBA4</strain>
    </source>
</reference>